<comment type="caution">
    <text evidence="2">The sequence shown here is derived from an EMBL/GenBank/DDBJ whole genome shotgun (WGS) entry which is preliminary data.</text>
</comment>
<dbReference type="AlphaFoldDB" id="A0A6N8JER6"/>
<dbReference type="RefSeq" id="WP_157302121.1">
    <property type="nucleotide sequence ID" value="NZ_BAAAZB010000015.1"/>
</dbReference>
<dbReference type="Gene3D" id="3.40.50.1820">
    <property type="entry name" value="alpha/beta hydrolase"/>
    <property type="match status" value="1"/>
</dbReference>
<proteinExistence type="predicted"/>
<dbReference type="Proteomes" id="UP000468388">
    <property type="component" value="Unassembled WGS sequence"/>
</dbReference>
<feature type="domain" description="AB hydrolase-1" evidence="1">
    <location>
        <begin position="55"/>
        <end position="295"/>
    </location>
</feature>
<dbReference type="InterPro" id="IPR029058">
    <property type="entry name" value="AB_hydrolase_fold"/>
</dbReference>
<gene>
    <name evidence="2" type="ORF">GO495_22890</name>
</gene>
<dbReference type="InterPro" id="IPR000073">
    <property type="entry name" value="AB_hydrolase_1"/>
</dbReference>
<dbReference type="OrthoDB" id="1376138at2"/>
<evidence type="ECO:0000259" key="1">
    <source>
        <dbReference type="Pfam" id="PF12697"/>
    </source>
</evidence>
<dbReference type="EMBL" id="WRXO01000007">
    <property type="protein sequence ID" value="MVT43464.1"/>
    <property type="molecule type" value="Genomic_DNA"/>
</dbReference>
<reference evidence="2 3" key="1">
    <citation type="submission" date="2019-12" db="EMBL/GenBank/DDBJ databases">
        <title>The draft genomic sequence of strain Chitinophaga oryziterrae JCM 16595.</title>
        <authorList>
            <person name="Zhang X."/>
        </authorList>
    </citation>
    <scope>NUCLEOTIDE SEQUENCE [LARGE SCALE GENOMIC DNA]</scope>
    <source>
        <strain evidence="2 3">JCM 16595</strain>
    </source>
</reference>
<dbReference type="SUPFAM" id="SSF53474">
    <property type="entry name" value="alpha/beta-Hydrolases"/>
    <property type="match status" value="1"/>
</dbReference>
<keyword evidence="2" id="KW-0378">Hydrolase</keyword>
<dbReference type="GO" id="GO:0016787">
    <property type="term" value="F:hydrolase activity"/>
    <property type="evidence" value="ECO:0007669"/>
    <property type="project" value="UniProtKB-KW"/>
</dbReference>
<organism evidence="2 3">
    <name type="scientific">Chitinophaga oryziterrae</name>
    <dbReference type="NCBI Taxonomy" id="1031224"/>
    <lineage>
        <taxon>Bacteria</taxon>
        <taxon>Pseudomonadati</taxon>
        <taxon>Bacteroidota</taxon>
        <taxon>Chitinophagia</taxon>
        <taxon>Chitinophagales</taxon>
        <taxon>Chitinophagaceae</taxon>
        <taxon>Chitinophaga</taxon>
    </lineage>
</organism>
<sequence>MKTYDSNNAWKLVNKLLPADFQLNENTLPLEEEWIWKGNKMHLDRYPNSASKYRIFLHHGVGTNGRLLNMIFGHKMAELGYDVVAMDNLGYGMTEVNQKNITYEDWVISFSDFVNAETKRDYKKPILYGLSAGGMITYNAACYMDEVYGIIGMCFLDNAHYQVINDTSKYKHTAWFAFPFLGLLSKTPLRTMGIPMKAVSKMNHLVNHKEALKILLHDSASGGASVQTQFLASYASYRSPIAVTAFDKCPILLTQPEKDGWTPIELSKLSMAGIKAPFSIKTLKGAGHYPMEEQGLKQLIIYANEFISRL</sequence>
<protein>
    <submittedName>
        <fullName evidence="2">Alpha/beta fold hydrolase</fullName>
    </submittedName>
</protein>
<keyword evidence="3" id="KW-1185">Reference proteome</keyword>
<dbReference type="Pfam" id="PF12697">
    <property type="entry name" value="Abhydrolase_6"/>
    <property type="match status" value="1"/>
</dbReference>
<name>A0A6N8JER6_9BACT</name>
<evidence type="ECO:0000313" key="2">
    <source>
        <dbReference type="EMBL" id="MVT43464.1"/>
    </source>
</evidence>
<evidence type="ECO:0000313" key="3">
    <source>
        <dbReference type="Proteomes" id="UP000468388"/>
    </source>
</evidence>
<accession>A0A6N8JER6</accession>